<dbReference type="PROSITE" id="PS51387">
    <property type="entry name" value="FAD_PCMH"/>
    <property type="match status" value="1"/>
</dbReference>
<dbReference type="Pfam" id="PF01565">
    <property type="entry name" value="FAD_binding_4"/>
    <property type="match status" value="1"/>
</dbReference>
<dbReference type="SUPFAM" id="SSF56176">
    <property type="entry name" value="FAD-binding/transporter-associated domain-like"/>
    <property type="match status" value="1"/>
</dbReference>
<protein>
    <recommendedName>
        <fullName evidence="5">FAD-binding PCMH-type domain-containing protein</fullName>
    </recommendedName>
</protein>
<dbReference type="PANTHER" id="PTHR42973">
    <property type="entry name" value="BINDING OXIDOREDUCTASE, PUTATIVE (AFU_ORTHOLOGUE AFUA_1G17690)-RELATED"/>
    <property type="match status" value="1"/>
</dbReference>
<evidence type="ECO:0000259" key="5">
    <source>
        <dbReference type="PROSITE" id="PS51387"/>
    </source>
</evidence>
<dbReference type="InterPro" id="IPR006094">
    <property type="entry name" value="Oxid_FAD_bind_N"/>
</dbReference>
<dbReference type="Gene3D" id="3.30.465.10">
    <property type="match status" value="1"/>
</dbReference>
<dbReference type="InterPro" id="IPR050416">
    <property type="entry name" value="FAD-linked_Oxidoreductase"/>
</dbReference>
<comment type="caution">
    <text evidence="6">The sequence shown here is derived from an EMBL/GenBank/DDBJ whole genome shotgun (WGS) entry which is preliminary data.</text>
</comment>
<dbReference type="Gene3D" id="3.40.462.20">
    <property type="match status" value="1"/>
</dbReference>
<dbReference type="EMBL" id="MU856987">
    <property type="protein sequence ID" value="KAK4152091.1"/>
    <property type="molecule type" value="Genomic_DNA"/>
</dbReference>
<evidence type="ECO:0000313" key="6">
    <source>
        <dbReference type="EMBL" id="KAK4152091.1"/>
    </source>
</evidence>
<sequence length="471" mass="50597">MGNSPSALQQCIEAVGNGRTGFAGFPGSPLIYQLAWVQPYNLDITLTPAAVVRPETAEDISGVIKCAAANNVKVQAKSGGHSYGNYGLGGVDGAVSIDLVHFQQFSMDNSTWQATIGAGTRLGQVSERLHQAGGRATSFGVCPGVGIGGHSTIGGLGPMSRMWGSSLDHVVEVEVVTADGAIQRANSSLNSDLFWTLKGAASSFGVITEFVVRTHAEPGNIVQYDYSVAFGSQAEIAPFYSAWQDLITNPALDRRFGSTFIMMPLGALISGTFYGTDAEFQASGIPDSLPKGSGVHIEMTDWLASLANGAQKEAMYLTDMPAPFYSKSLGFRREDLPPADKIRDVFQWVDEQNKGTPLWFIIFHDSGGAVGDVPENATSYAHRDKILYYQSYAVGIPLAQESKDFVTNFHQQVQTTCAPTAYGTYPGYVDPALPEAQQQYWGSNLPRLQALKKMLDPADLFHNPQSIKGAE</sequence>
<dbReference type="PROSITE" id="PS00862">
    <property type="entry name" value="OX2_COVAL_FAD"/>
    <property type="match status" value="1"/>
</dbReference>
<evidence type="ECO:0000256" key="3">
    <source>
        <dbReference type="ARBA" id="ARBA00022827"/>
    </source>
</evidence>
<dbReference type="InterPro" id="IPR016166">
    <property type="entry name" value="FAD-bd_PCMH"/>
</dbReference>
<keyword evidence="4" id="KW-0560">Oxidoreductase</keyword>
<evidence type="ECO:0000256" key="2">
    <source>
        <dbReference type="ARBA" id="ARBA00022630"/>
    </source>
</evidence>
<feature type="domain" description="FAD-binding PCMH-type" evidence="5">
    <location>
        <begin position="44"/>
        <end position="217"/>
    </location>
</feature>
<evidence type="ECO:0000256" key="4">
    <source>
        <dbReference type="ARBA" id="ARBA00023002"/>
    </source>
</evidence>
<evidence type="ECO:0000313" key="7">
    <source>
        <dbReference type="Proteomes" id="UP001302745"/>
    </source>
</evidence>
<dbReference type="GO" id="GO:0071949">
    <property type="term" value="F:FAD binding"/>
    <property type="evidence" value="ECO:0007669"/>
    <property type="project" value="InterPro"/>
</dbReference>
<dbReference type="GO" id="GO:0016491">
    <property type="term" value="F:oxidoreductase activity"/>
    <property type="evidence" value="ECO:0007669"/>
    <property type="project" value="UniProtKB-KW"/>
</dbReference>
<keyword evidence="3" id="KW-0274">FAD</keyword>
<accession>A0AAN6ZX56</accession>
<dbReference type="AlphaFoldDB" id="A0AAN6ZX56"/>
<dbReference type="InterPro" id="IPR036318">
    <property type="entry name" value="FAD-bd_PCMH-like_sf"/>
</dbReference>
<dbReference type="Proteomes" id="UP001302745">
    <property type="component" value="Unassembled WGS sequence"/>
</dbReference>
<dbReference type="Pfam" id="PF08031">
    <property type="entry name" value="BBE"/>
    <property type="match status" value="1"/>
</dbReference>
<gene>
    <name evidence="6" type="ORF">C8A00DRAFT_44783</name>
</gene>
<proteinExistence type="inferred from homology"/>
<reference evidence="6" key="2">
    <citation type="submission" date="2023-05" db="EMBL/GenBank/DDBJ databases">
        <authorList>
            <consortium name="Lawrence Berkeley National Laboratory"/>
            <person name="Steindorff A."/>
            <person name="Hensen N."/>
            <person name="Bonometti L."/>
            <person name="Westerberg I."/>
            <person name="Brannstrom I.O."/>
            <person name="Guillou S."/>
            <person name="Cros-Aarteil S."/>
            <person name="Calhoun S."/>
            <person name="Haridas S."/>
            <person name="Kuo A."/>
            <person name="Mondo S."/>
            <person name="Pangilinan J."/>
            <person name="Riley R."/>
            <person name="Labutti K."/>
            <person name="Andreopoulos B."/>
            <person name="Lipzen A."/>
            <person name="Chen C."/>
            <person name="Yanf M."/>
            <person name="Daum C."/>
            <person name="Ng V."/>
            <person name="Clum A."/>
            <person name="Ohm R."/>
            <person name="Martin F."/>
            <person name="Silar P."/>
            <person name="Natvig D."/>
            <person name="Lalanne C."/>
            <person name="Gautier V."/>
            <person name="Ament-Velasquez S.L."/>
            <person name="Kruys A."/>
            <person name="Hutchinson M.I."/>
            <person name="Powell A.J."/>
            <person name="Barry K."/>
            <person name="Miller A.N."/>
            <person name="Grigoriev I.V."/>
            <person name="Debuchy R."/>
            <person name="Gladieux P."/>
            <person name="Thoren M.H."/>
            <person name="Johannesson H."/>
        </authorList>
    </citation>
    <scope>NUCLEOTIDE SEQUENCE</scope>
    <source>
        <strain evidence="6">CBS 538.74</strain>
    </source>
</reference>
<dbReference type="InterPro" id="IPR016169">
    <property type="entry name" value="FAD-bd_PCMH_sub2"/>
</dbReference>
<dbReference type="PANTHER" id="PTHR42973:SF17">
    <property type="entry name" value="OXIDASE, PUTATIVE (AFU_ORTHOLOGUE AFUA_6G14340)-RELATED"/>
    <property type="match status" value="1"/>
</dbReference>
<keyword evidence="2" id="KW-0285">Flavoprotein</keyword>
<evidence type="ECO:0000256" key="1">
    <source>
        <dbReference type="ARBA" id="ARBA00005466"/>
    </source>
</evidence>
<comment type="similarity">
    <text evidence="1">Belongs to the oxygen-dependent FAD-linked oxidoreductase family.</text>
</comment>
<dbReference type="InterPro" id="IPR006093">
    <property type="entry name" value="Oxy_OxRdtase_FAD_BS"/>
</dbReference>
<dbReference type="InterPro" id="IPR012951">
    <property type="entry name" value="BBE"/>
</dbReference>
<name>A0AAN6ZX56_9PEZI</name>
<keyword evidence="7" id="KW-1185">Reference proteome</keyword>
<reference evidence="6" key="1">
    <citation type="journal article" date="2023" name="Mol. Phylogenet. Evol.">
        <title>Genome-scale phylogeny and comparative genomics of the fungal order Sordariales.</title>
        <authorList>
            <person name="Hensen N."/>
            <person name="Bonometti L."/>
            <person name="Westerberg I."/>
            <person name="Brannstrom I.O."/>
            <person name="Guillou S."/>
            <person name="Cros-Aarteil S."/>
            <person name="Calhoun S."/>
            <person name="Haridas S."/>
            <person name="Kuo A."/>
            <person name="Mondo S."/>
            <person name="Pangilinan J."/>
            <person name="Riley R."/>
            <person name="LaButti K."/>
            <person name="Andreopoulos B."/>
            <person name="Lipzen A."/>
            <person name="Chen C."/>
            <person name="Yan M."/>
            <person name="Daum C."/>
            <person name="Ng V."/>
            <person name="Clum A."/>
            <person name="Steindorff A."/>
            <person name="Ohm R.A."/>
            <person name="Martin F."/>
            <person name="Silar P."/>
            <person name="Natvig D.O."/>
            <person name="Lalanne C."/>
            <person name="Gautier V."/>
            <person name="Ament-Velasquez S.L."/>
            <person name="Kruys A."/>
            <person name="Hutchinson M.I."/>
            <person name="Powell A.J."/>
            <person name="Barry K."/>
            <person name="Miller A.N."/>
            <person name="Grigoriev I.V."/>
            <person name="Debuchy R."/>
            <person name="Gladieux P."/>
            <person name="Hiltunen Thoren M."/>
            <person name="Johannesson H."/>
        </authorList>
    </citation>
    <scope>NUCLEOTIDE SEQUENCE</scope>
    <source>
        <strain evidence="6">CBS 538.74</strain>
    </source>
</reference>
<organism evidence="6 7">
    <name type="scientific">Chaetomidium leptoderma</name>
    <dbReference type="NCBI Taxonomy" id="669021"/>
    <lineage>
        <taxon>Eukaryota</taxon>
        <taxon>Fungi</taxon>
        <taxon>Dikarya</taxon>
        <taxon>Ascomycota</taxon>
        <taxon>Pezizomycotina</taxon>
        <taxon>Sordariomycetes</taxon>
        <taxon>Sordariomycetidae</taxon>
        <taxon>Sordariales</taxon>
        <taxon>Chaetomiaceae</taxon>
        <taxon>Chaetomidium</taxon>
    </lineage>
</organism>